<sequence>MSKEQLLAEASVTLDWLRKGRDGRTSERRNAKLINEPMLAAQFTAGSIRCVPSTIDTPQAIVETTMLAASLDKIIATAKKVLAAHPDYIVDPNNYRLTFVYERLYIDVLGINVDRMLNDPDLLEYFINSIWLSLYFVDLGPYMEMIPFNAVIRSRQPEIKPSWAFVPKVADTDLQDLINAVHSRQYILMHQGVGLSAPGKETLLYTNGSGAYVDHPDFGRLPAGLTYLDLRTWNGETRDFTKADVRKLDADAM</sequence>
<dbReference type="KEGG" id="pfg:AB870_13700"/>
<gene>
    <name evidence="1" type="ORF">AB870_13700</name>
</gene>
<protein>
    <submittedName>
        <fullName evidence="1">Uncharacterized protein</fullName>
    </submittedName>
</protein>
<dbReference type="PATRIC" id="fig|656179.3.peg.2919"/>
<dbReference type="OrthoDB" id="8940704at2"/>
<keyword evidence="2" id="KW-1185">Reference proteome</keyword>
<evidence type="ECO:0000313" key="2">
    <source>
        <dbReference type="Proteomes" id="UP000035651"/>
    </source>
</evidence>
<dbReference type="RefSeq" id="WP_047906760.1">
    <property type="nucleotide sequence ID" value="NZ_CP011807.3"/>
</dbReference>
<dbReference type="AlphaFoldDB" id="A0A0H3WRW3"/>
<reference evidence="1" key="1">
    <citation type="submission" date="2016-06" db="EMBL/GenBank/DDBJ databases">
        <title>Complete Genome Sequence of Pandoraea faecigallinarum DSM-23572.</title>
        <authorList>
            <person name="Yong D."/>
            <person name="Ee R."/>
            <person name="Lim Y.-L."/>
            <person name="Yin W.-F."/>
            <person name="Chan K.-G."/>
        </authorList>
    </citation>
    <scope>NUCLEOTIDE SEQUENCE</scope>
    <source>
        <strain evidence="1">DSM 23572</strain>
    </source>
</reference>
<proteinExistence type="predicted"/>
<evidence type="ECO:0000313" key="1">
    <source>
        <dbReference type="EMBL" id="AKM30939.1"/>
    </source>
</evidence>
<organism evidence="1 2">
    <name type="scientific">Pandoraea faecigallinarum</name>
    <dbReference type="NCBI Taxonomy" id="656179"/>
    <lineage>
        <taxon>Bacteria</taxon>
        <taxon>Pseudomonadati</taxon>
        <taxon>Pseudomonadota</taxon>
        <taxon>Betaproteobacteria</taxon>
        <taxon>Burkholderiales</taxon>
        <taxon>Burkholderiaceae</taxon>
        <taxon>Pandoraea</taxon>
    </lineage>
</organism>
<accession>A0A0H3WRW3</accession>
<dbReference type="EMBL" id="CP011807">
    <property type="protein sequence ID" value="AKM30939.1"/>
    <property type="molecule type" value="Genomic_DNA"/>
</dbReference>
<name>A0A0H3WRW3_9BURK</name>
<dbReference type="Proteomes" id="UP000035651">
    <property type="component" value="Chromosome"/>
</dbReference>